<sequence length="137" mass="16050">MEIRNFIQKIFSASNEIQVPEPVKEQFAEQFADTINIEWQRTGDLFEAVFYRNELENIASYRKDGTFVCLKINLPLSELPLKVTETAAEHGELMNAILIECDDKREYELIIRDAELIRYFLLADEEGNVKRKEKLSF</sequence>
<gene>
    <name evidence="1" type="ORF">D1614_21315</name>
</gene>
<comment type="caution">
    <text evidence="1">The sequence shown here is derived from an EMBL/GenBank/DDBJ whole genome shotgun (WGS) entry which is preliminary data.</text>
</comment>
<dbReference type="OrthoDB" id="1121502at2"/>
<evidence type="ECO:0000313" key="1">
    <source>
        <dbReference type="EMBL" id="RIJ45850.1"/>
    </source>
</evidence>
<accession>A0A399SQ51</accession>
<organism evidence="1 2">
    <name type="scientific">Maribellus luteus</name>
    <dbReference type="NCBI Taxonomy" id="2305463"/>
    <lineage>
        <taxon>Bacteria</taxon>
        <taxon>Pseudomonadati</taxon>
        <taxon>Bacteroidota</taxon>
        <taxon>Bacteroidia</taxon>
        <taxon>Marinilabiliales</taxon>
        <taxon>Prolixibacteraceae</taxon>
        <taxon>Maribellus</taxon>
    </lineage>
</organism>
<dbReference type="EMBL" id="QWGR01000019">
    <property type="protein sequence ID" value="RIJ45850.1"/>
    <property type="molecule type" value="Genomic_DNA"/>
</dbReference>
<name>A0A399SQ51_9BACT</name>
<keyword evidence="2" id="KW-1185">Reference proteome</keyword>
<evidence type="ECO:0000313" key="2">
    <source>
        <dbReference type="Proteomes" id="UP000265926"/>
    </source>
</evidence>
<dbReference type="RefSeq" id="WP_119440024.1">
    <property type="nucleotide sequence ID" value="NZ_QWGR01000019.1"/>
</dbReference>
<reference evidence="1 2" key="1">
    <citation type="submission" date="2018-08" db="EMBL/GenBank/DDBJ databases">
        <title>Pallidiluteibacterium maritimus gen. nov., sp. nov., isolated from coastal sediment.</title>
        <authorList>
            <person name="Zhou L.Y."/>
        </authorList>
    </citation>
    <scope>NUCLEOTIDE SEQUENCE [LARGE SCALE GENOMIC DNA]</scope>
    <source>
        <strain evidence="1 2">XSD2</strain>
    </source>
</reference>
<proteinExistence type="predicted"/>
<protein>
    <submittedName>
        <fullName evidence="1">Uncharacterized protein</fullName>
    </submittedName>
</protein>
<dbReference type="Gene3D" id="3.10.450.360">
    <property type="match status" value="1"/>
</dbReference>
<dbReference type="AlphaFoldDB" id="A0A399SQ51"/>
<dbReference type="SUPFAM" id="SSF160574">
    <property type="entry name" value="BT0923-like"/>
    <property type="match status" value="1"/>
</dbReference>
<dbReference type="Proteomes" id="UP000265926">
    <property type="component" value="Unassembled WGS sequence"/>
</dbReference>